<name>A0AAU8JAJ5_9CYAN</name>
<dbReference type="GO" id="GO:0006281">
    <property type="term" value="P:DNA repair"/>
    <property type="evidence" value="ECO:0007669"/>
    <property type="project" value="TreeGrafter"/>
</dbReference>
<dbReference type="RefSeq" id="WP_072160699.1">
    <property type="nucleotide sequence ID" value="NZ_CP159837.1"/>
</dbReference>
<dbReference type="InterPro" id="IPR041492">
    <property type="entry name" value="HAD_2"/>
</dbReference>
<dbReference type="EMBL" id="CP159837">
    <property type="protein sequence ID" value="XCM35573.1"/>
    <property type="molecule type" value="Genomic_DNA"/>
</dbReference>
<evidence type="ECO:0000313" key="1">
    <source>
        <dbReference type="EMBL" id="XCM35573.1"/>
    </source>
</evidence>
<dbReference type="SFLD" id="SFLDS00003">
    <property type="entry name" value="Haloacid_Dehalogenase"/>
    <property type="match status" value="1"/>
</dbReference>
<dbReference type="GO" id="GO:0008967">
    <property type="term" value="F:phosphoglycolate phosphatase activity"/>
    <property type="evidence" value="ECO:0007669"/>
    <property type="project" value="TreeGrafter"/>
</dbReference>
<organism evidence="1">
    <name type="scientific">Planktothricoides raciborskii GIHE-MW2</name>
    <dbReference type="NCBI Taxonomy" id="2792601"/>
    <lineage>
        <taxon>Bacteria</taxon>
        <taxon>Bacillati</taxon>
        <taxon>Cyanobacteriota</taxon>
        <taxon>Cyanophyceae</taxon>
        <taxon>Oscillatoriophycideae</taxon>
        <taxon>Oscillatoriales</taxon>
        <taxon>Oscillatoriaceae</taxon>
        <taxon>Planktothricoides</taxon>
    </lineage>
</organism>
<dbReference type="PANTHER" id="PTHR43434:SF1">
    <property type="entry name" value="PHOSPHOGLYCOLATE PHOSPHATASE"/>
    <property type="match status" value="1"/>
</dbReference>
<dbReference type="AlphaFoldDB" id="A0AAU8JAJ5"/>
<accession>A0AAU8JAJ5</accession>
<dbReference type="InterPro" id="IPR023214">
    <property type="entry name" value="HAD_sf"/>
</dbReference>
<dbReference type="Gene3D" id="3.40.50.1000">
    <property type="entry name" value="HAD superfamily/HAD-like"/>
    <property type="match status" value="1"/>
</dbReference>
<proteinExistence type="predicted"/>
<dbReference type="Pfam" id="PF13419">
    <property type="entry name" value="HAD_2"/>
    <property type="match status" value="1"/>
</dbReference>
<sequence>MTTVLFWDIDGTLIDSCGAGRIALTEAASQMIGESVDLSSVKMAGLTELAIAISILETLGLMASEKNLKKLLSLYKKNIAPCLHRTQGYIIDGVKEILDSLQSCEQVISILLTGNCETGAWAKLAHYGLDHYFNLGSFGENHCDRTELAKYALALAQQKVANLNLDRCYVIGDTPHDIRCGQAIGAKTIAIANQHYGVEELASHNSSLVWEKFPTPPSFMAQLGLIP</sequence>
<dbReference type="SFLD" id="SFLDG01129">
    <property type="entry name" value="C1.5:_HAD__Beta-PGM__Phosphata"/>
    <property type="match status" value="1"/>
</dbReference>
<keyword evidence="1" id="KW-0378">Hydrolase</keyword>
<gene>
    <name evidence="1" type="ORF">ABWT76_004264</name>
</gene>
<reference evidence="1" key="1">
    <citation type="submission" date="2024-07" db="EMBL/GenBank/DDBJ databases">
        <authorList>
            <person name="Kim Y.J."/>
            <person name="Jeong J.Y."/>
        </authorList>
    </citation>
    <scope>NUCLEOTIDE SEQUENCE</scope>
    <source>
        <strain evidence="1">GIHE-MW2</strain>
    </source>
</reference>
<dbReference type="SUPFAM" id="SSF56784">
    <property type="entry name" value="HAD-like"/>
    <property type="match status" value="1"/>
</dbReference>
<dbReference type="InterPro" id="IPR050155">
    <property type="entry name" value="HAD-like_hydrolase_sf"/>
</dbReference>
<dbReference type="Gene3D" id="1.10.150.240">
    <property type="entry name" value="Putative phosphatase, domain 2"/>
    <property type="match status" value="1"/>
</dbReference>
<protein>
    <submittedName>
        <fullName evidence="1">HAD hydrolase-like protein</fullName>
    </submittedName>
</protein>
<dbReference type="PANTHER" id="PTHR43434">
    <property type="entry name" value="PHOSPHOGLYCOLATE PHOSPHATASE"/>
    <property type="match status" value="1"/>
</dbReference>
<dbReference type="InterPro" id="IPR023198">
    <property type="entry name" value="PGP-like_dom2"/>
</dbReference>
<dbReference type="InterPro" id="IPR036412">
    <property type="entry name" value="HAD-like_sf"/>
</dbReference>